<evidence type="ECO:0000256" key="5">
    <source>
        <dbReference type="ARBA" id="ARBA00011738"/>
    </source>
</evidence>
<dbReference type="CDD" id="cd02007">
    <property type="entry name" value="TPP_DXS"/>
    <property type="match status" value="1"/>
</dbReference>
<proteinExistence type="inferred from homology"/>
<protein>
    <recommendedName>
        <fullName evidence="6">1-deoxy-D-xylulose-5-phosphate synthase</fullName>
        <ecNumber evidence="6">2.2.1.7</ecNumber>
    </recommendedName>
</protein>
<keyword evidence="9" id="KW-0460">Magnesium</keyword>
<dbReference type="EMBL" id="JBBJCI010000293">
    <property type="protein sequence ID" value="KAK7235299.1"/>
    <property type="molecule type" value="Genomic_DNA"/>
</dbReference>
<keyword evidence="7" id="KW-0808">Transferase</keyword>
<dbReference type="SMART" id="SM00861">
    <property type="entry name" value="Transket_pyr"/>
    <property type="match status" value="1"/>
</dbReference>
<dbReference type="InterPro" id="IPR005477">
    <property type="entry name" value="Dxylulose-5-P_synthase"/>
</dbReference>
<dbReference type="Gene3D" id="3.90.550.10">
    <property type="entry name" value="Spore Coat Polysaccharide Biosynthesis Protein SpsA, Chain A"/>
    <property type="match status" value="1"/>
</dbReference>
<keyword evidence="13" id="KW-0732">Signal</keyword>
<evidence type="ECO:0000259" key="14">
    <source>
        <dbReference type="SMART" id="SM00861"/>
    </source>
</evidence>
<dbReference type="Gene3D" id="3.40.50.970">
    <property type="match status" value="2"/>
</dbReference>
<evidence type="ECO:0000256" key="11">
    <source>
        <dbReference type="ARBA" id="ARBA00023052"/>
    </source>
</evidence>
<dbReference type="Pfam" id="PF13292">
    <property type="entry name" value="DXP_synthase_N"/>
    <property type="match status" value="1"/>
</dbReference>
<dbReference type="HAMAP" id="MF_00315">
    <property type="entry name" value="DXP_synth"/>
    <property type="match status" value="1"/>
</dbReference>
<comment type="cofactor">
    <cofactor evidence="2">
        <name>thiamine diphosphate</name>
        <dbReference type="ChEBI" id="CHEBI:58937"/>
    </cofactor>
</comment>
<gene>
    <name evidence="15" type="primary">DXS</name>
    <name evidence="15" type="ORF">SO694_000681104</name>
</gene>
<dbReference type="PANTHER" id="PTHR43322:SF5">
    <property type="entry name" value="1-DEOXY-D-XYLULOSE-5-PHOSPHATE SYNTHASE, CHLOROPLASTIC"/>
    <property type="match status" value="1"/>
</dbReference>
<evidence type="ECO:0000256" key="9">
    <source>
        <dbReference type="ARBA" id="ARBA00022842"/>
    </source>
</evidence>
<keyword evidence="8" id="KW-0479">Metal-binding</keyword>
<evidence type="ECO:0000313" key="16">
    <source>
        <dbReference type="Proteomes" id="UP001363151"/>
    </source>
</evidence>
<dbReference type="SUPFAM" id="SSF52922">
    <property type="entry name" value="TK C-terminal domain-like"/>
    <property type="match status" value="1"/>
</dbReference>
<dbReference type="InterPro" id="IPR033248">
    <property type="entry name" value="Transketolase_C"/>
</dbReference>
<comment type="caution">
    <text evidence="15">The sequence shown here is derived from an EMBL/GenBank/DDBJ whole genome shotgun (WGS) entry which is preliminary data.</text>
</comment>
<accession>A0ABR1FPY9</accession>
<dbReference type="PROSITE" id="PS00802">
    <property type="entry name" value="TRANSKETOLASE_2"/>
    <property type="match status" value="1"/>
</dbReference>
<evidence type="ECO:0000256" key="6">
    <source>
        <dbReference type="ARBA" id="ARBA00013150"/>
    </source>
</evidence>
<dbReference type="InterPro" id="IPR009014">
    <property type="entry name" value="Transketo_C/PFOR_II"/>
</dbReference>
<evidence type="ECO:0000256" key="8">
    <source>
        <dbReference type="ARBA" id="ARBA00022723"/>
    </source>
</evidence>
<feature type="signal peptide" evidence="13">
    <location>
        <begin position="1"/>
        <end position="18"/>
    </location>
</feature>
<keyword evidence="16" id="KW-1185">Reference proteome</keyword>
<dbReference type="Gene3D" id="3.40.50.920">
    <property type="match status" value="1"/>
</dbReference>
<dbReference type="NCBIfam" id="NF003933">
    <property type="entry name" value="PRK05444.2-2"/>
    <property type="match status" value="1"/>
</dbReference>
<evidence type="ECO:0000256" key="1">
    <source>
        <dbReference type="ARBA" id="ARBA00001946"/>
    </source>
</evidence>
<dbReference type="NCBIfam" id="TIGR00204">
    <property type="entry name" value="dxs"/>
    <property type="match status" value="1"/>
</dbReference>
<dbReference type="InterPro" id="IPR029044">
    <property type="entry name" value="Nucleotide-diphossugar_trans"/>
</dbReference>
<evidence type="ECO:0000256" key="12">
    <source>
        <dbReference type="ARBA" id="ARBA00023229"/>
    </source>
</evidence>
<evidence type="ECO:0000256" key="3">
    <source>
        <dbReference type="ARBA" id="ARBA00004980"/>
    </source>
</evidence>
<dbReference type="SUPFAM" id="SSF52518">
    <property type="entry name" value="Thiamin diphosphate-binding fold (THDP-binding)"/>
    <property type="match status" value="2"/>
</dbReference>
<dbReference type="Pfam" id="PF02779">
    <property type="entry name" value="Transket_pyr"/>
    <property type="match status" value="1"/>
</dbReference>
<dbReference type="InterPro" id="IPR020826">
    <property type="entry name" value="Transketolase_BS"/>
</dbReference>
<evidence type="ECO:0000256" key="7">
    <source>
        <dbReference type="ARBA" id="ARBA00022679"/>
    </source>
</evidence>
<keyword evidence="11" id="KW-0786">Thiamine pyrophosphate</keyword>
<dbReference type="Pfam" id="PF02780">
    <property type="entry name" value="Transketolase_C"/>
    <property type="match status" value="1"/>
</dbReference>
<organism evidence="15 16">
    <name type="scientific">Aureococcus anophagefferens</name>
    <name type="common">Harmful bloom alga</name>
    <dbReference type="NCBI Taxonomy" id="44056"/>
    <lineage>
        <taxon>Eukaryota</taxon>
        <taxon>Sar</taxon>
        <taxon>Stramenopiles</taxon>
        <taxon>Ochrophyta</taxon>
        <taxon>Pelagophyceae</taxon>
        <taxon>Pelagomonadales</taxon>
        <taxon>Pelagomonadaceae</taxon>
        <taxon>Aureococcus</taxon>
    </lineage>
</organism>
<dbReference type="InterPro" id="IPR005475">
    <property type="entry name" value="Transketolase-like_Pyr-bd"/>
</dbReference>
<dbReference type="SUPFAM" id="SSF53448">
    <property type="entry name" value="Nucleotide-diphospho-sugar transferases"/>
    <property type="match status" value="1"/>
</dbReference>
<evidence type="ECO:0000256" key="10">
    <source>
        <dbReference type="ARBA" id="ARBA00022977"/>
    </source>
</evidence>
<comment type="cofactor">
    <cofactor evidence="1">
        <name>Mg(2+)</name>
        <dbReference type="ChEBI" id="CHEBI:18420"/>
    </cofactor>
</comment>
<reference evidence="15 16" key="1">
    <citation type="submission" date="2024-03" db="EMBL/GenBank/DDBJ databases">
        <title>Aureococcus anophagefferens CCMP1851 and Kratosvirus quantuckense: Draft genome of a second virus-susceptible host strain in the model system.</title>
        <authorList>
            <person name="Chase E."/>
            <person name="Truchon A.R."/>
            <person name="Schepens W."/>
            <person name="Wilhelm S.W."/>
        </authorList>
    </citation>
    <scope>NUCLEOTIDE SEQUENCE [LARGE SCALE GENOMIC DNA]</scope>
    <source>
        <strain evidence="15 16">CCMP1851</strain>
    </source>
</reference>
<dbReference type="PANTHER" id="PTHR43322">
    <property type="entry name" value="1-D-DEOXYXYLULOSE 5-PHOSPHATE SYNTHASE-RELATED"/>
    <property type="match status" value="1"/>
</dbReference>
<comment type="similarity">
    <text evidence="4">Belongs to the transketolase family. DXPS subfamily.</text>
</comment>
<dbReference type="Proteomes" id="UP001363151">
    <property type="component" value="Unassembled WGS sequence"/>
</dbReference>
<dbReference type="InterPro" id="IPR029061">
    <property type="entry name" value="THDP-binding"/>
</dbReference>
<comment type="pathway">
    <text evidence="3">Metabolic intermediate biosynthesis; 1-deoxy-D-xylulose 5-phosphate biosynthesis; 1-deoxy-D-xylulose 5-phosphate from D-glyceraldehyde 3-phosphate and pyruvate: step 1/1.</text>
</comment>
<evidence type="ECO:0000256" key="2">
    <source>
        <dbReference type="ARBA" id="ARBA00001964"/>
    </source>
</evidence>
<dbReference type="CDD" id="cd07033">
    <property type="entry name" value="TPP_PYR_DXS_TK_like"/>
    <property type="match status" value="1"/>
</dbReference>
<evidence type="ECO:0000313" key="15">
    <source>
        <dbReference type="EMBL" id="KAK7235299.1"/>
    </source>
</evidence>
<evidence type="ECO:0000256" key="13">
    <source>
        <dbReference type="SAM" id="SignalP"/>
    </source>
</evidence>
<evidence type="ECO:0000256" key="4">
    <source>
        <dbReference type="ARBA" id="ARBA00011081"/>
    </source>
</evidence>
<sequence>MRHRVCFAIAWLCARTRAETRGYLFVSNRLDEVLVAASQLRHVEPACNMTLVADGATLGELASRERSGGSSRSTFDVVLGSERLLPGTATGDSMGFRVQKLRALRFTPYDLTVYMDSDTLACGPLGALFDALGDADAGGVAQHETIVNGGVLVYRKNARALALWARWEAEYGRVMGATRREQPVLQEALRWAAETRAATFAKLPRTYNCRGAASCGLVTNKAGERVHCLLIHGHDAGAAATFDRRAALEGQARAAALLDAYKRPCPALGGGHPLVVVAEAGEFGGGAPSLDAALLKRLEVLSKDNDASPCRVEPRASPSWVDKSLKKCALSKTRYASIAVVGKLPQPPVHVAGAPVLIAWIRDPADAAKKDGALAFLAGAPRARAAPGACAECADRLVRWFCAADEATCAKLGGRGALENADAFFRSPSRDEGSRQRGMPKMALLFLCLAPAAALVAPSSLFGSRRRTVVSDTPYNFGGSSGYTGPDRTPLLDSVIEPRDMKKFSIAELKQLAHELRWDVIRAVSKTGGHLSSSLGVVELTTALHYVFDAPEDRIMWDVSHQCYPHKILTGRRSRMGTLRQQDGLSGFQKRAESEYDAFGAGHSSTSISAALGMSVGKSQKGRAQNNCIAVIGDGAITGGMAFEAMNNANYLQARMITVLNDNGQVSLPTGTPSAGGVIPSGALSAYTSRLISSKPFADFRQVAKGISSLFPSEIQAINAKIDEYARGIVTGGTLFEELGFYYIGPVDGHDLENLVPILENLRDTPSNKPVLLHIKTEKGYGYAPAMQASDKMHGVAKFDVATGKQFKGAPPAPGAPPKPASLTTIFANELCRLAEKDRDVIGITAAMPGGTGMDIFGRRFPKRTYDVGIAEQHAVTFAAGLAVEGLKPFCCIYSTFMQRGYDQLVHDVVIQDLPVRFILDRAGLVGNDGPTHHGSFDLTYLGCMPGLVIMAPAEEVDLRNMIATAYAIDDKPSCVRYPRGTGYGLEKLNDLFDLGLTEVPEAGEVLPVGKGRIIKDGVKGRPGANKKVAILSLGTRLAAAAEAAKELEGEYDDVAVTVADARFMKPLDIDLVRKLAKENDVLITIEENSVLGFGDYVLHFLALDGALDDGNLKVRPMVLPDAFIETATQFQQYEAAGLNAKHIVGTAAKLLDRAKVPAI</sequence>
<feature type="chain" id="PRO_5045633274" description="1-deoxy-D-xylulose-5-phosphate synthase" evidence="13">
    <location>
        <begin position="19"/>
        <end position="1160"/>
    </location>
</feature>
<keyword evidence="12" id="KW-0414">Isoprene biosynthesis</keyword>
<comment type="subunit">
    <text evidence="5">Homodimer.</text>
</comment>
<keyword evidence="10" id="KW-0784">Thiamine biosynthesis</keyword>
<name>A0ABR1FPY9_AURAN</name>
<dbReference type="EC" id="2.2.1.7" evidence="6"/>
<feature type="domain" description="Transketolase-like pyrimidine-binding" evidence="14">
    <location>
        <begin position="821"/>
        <end position="986"/>
    </location>
</feature>